<evidence type="ECO:0000256" key="3">
    <source>
        <dbReference type="ARBA" id="ARBA00021797"/>
    </source>
</evidence>
<dbReference type="InterPro" id="IPR036869">
    <property type="entry name" value="J_dom_sf"/>
</dbReference>
<dbReference type="PANTHER" id="PTHR43948">
    <property type="entry name" value="DNAJ HOMOLOG SUBFAMILY B"/>
    <property type="match status" value="1"/>
</dbReference>
<dbReference type="RefSeq" id="XP_008031293.1">
    <property type="nucleotide sequence ID" value="XM_008033102.1"/>
</dbReference>
<dbReference type="HOGENOM" id="CLU_017633_7_0_1"/>
<reference evidence="9 10" key="2">
    <citation type="journal article" date="2013" name="PLoS Genet.">
        <title>Comparative genome structure, secondary metabolite, and effector coding capacity across Cochliobolus pathogens.</title>
        <authorList>
            <person name="Condon B.J."/>
            <person name="Leng Y."/>
            <person name="Wu D."/>
            <person name="Bushley K.E."/>
            <person name="Ohm R.A."/>
            <person name="Otillar R."/>
            <person name="Martin J."/>
            <person name="Schackwitz W."/>
            <person name="Grimwood J."/>
            <person name="MohdZainudin N."/>
            <person name="Xue C."/>
            <person name="Wang R."/>
            <person name="Manning V.A."/>
            <person name="Dhillon B."/>
            <person name="Tu Z.J."/>
            <person name="Steffenson B.J."/>
            <person name="Salamov A."/>
            <person name="Sun H."/>
            <person name="Lowry S."/>
            <person name="LaButti K."/>
            <person name="Han J."/>
            <person name="Copeland A."/>
            <person name="Lindquist E."/>
            <person name="Barry K."/>
            <person name="Schmutz J."/>
            <person name="Baker S.E."/>
            <person name="Ciuffetti L.M."/>
            <person name="Grigoriev I.V."/>
            <person name="Zhong S."/>
            <person name="Turgeon B.G."/>
        </authorList>
    </citation>
    <scope>NUCLEOTIDE SEQUENCE [LARGE SCALE GENOMIC DNA]</scope>
    <source>
        <strain evidence="10">28A</strain>
    </source>
</reference>
<dbReference type="InterPro" id="IPR036671">
    <property type="entry name" value="DPH_MB_sf"/>
</dbReference>
<protein>
    <recommendedName>
        <fullName evidence="3">Diphthamide biosynthesis protein 4</fullName>
    </recommendedName>
</protein>
<dbReference type="CDD" id="cd06257">
    <property type="entry name" value="DnaJ"/>
    <property type="match status" value="1"/>
</dbReference>
<feature type="domain" description="DPH-type MB" evidence="8">
    <location>
        <begin position="214"/>
        <end position="279"/>
    </location>
</feature>
<evidence type="ECO:0000259" key="7">
    <source>
        <dbReference type="PROSITE" id="PS50076"/>
    </source>
</evidence>
<dbReference type="EMBL" id="KB908877">
    <property type="protein sequence ID" value="EOA80820.1"/>
    <property type="molecule type" value="Genomic_DNA"/>
</dbReference>
<evidence type="ECO:0000256" key="1">
    <source>
        <dbReference type="ARBA" id="ARBA00003474"/>
    </source>
</evidence>
<dbReference type="Pfam" id="PF00226">
    <property type="entry name" value="DnaJ"/>
    <property type="match status" value="1"/>
</dbReference>
<feature type="compositionally biased region" description="Low complexity" evidence="6">
    <location>
        <begin position="175"/>
        <end position="196"/>
    </location>
</feature>
<name>R0I583_EXST2</name>
<sequence>MAYTKDYYRILSLDRPSWRPAKQSTTTADVRRAYKAALLSAHPDKQQQQQQRCGDDNNGRTKSKPRYTVDDIKEAYTILADAKTRADYDTWFLHNYNDNYNDNYNHNHNHNHNRRQRHGDTLGCCRRNSGGHEDDDDDDDAHTLSSDFILGLEVLDLSEFRVVEQDREVMEHGTSISSASASSSSVSASVSASNSDSDSESEPESLSSFFASERRGKREKEEKQKQQQQQTRWTRECRCGTHAGFSILEQQLEDALQRGRNEVLVGCQGCSLWVRVGFEVEEDVEEDEEEG</sequence>
<keyword evidence="10" id="KW-1185">Reference proteome</keyword>
<evidence type="ECO:0000259" key="8">
    <source>
        <dbReference type="PROSITE" id="PS51074"/>
    </source>
</evidence>
<keyword evidence="4" id="KW-0479">Metal-binding</keyword>
<dbReference type="PROSITE" id="PS50076">
    <property type="entry name" value="DNAJ_2"/>
    <property type="match status" value="1"/>
</dbReference>
<keyword evidence="5" id="KW-0408">Iron</keyword>
<feature type="compositionally biased region" description="Basic and acidic residues" evidence="6">
    <location>
        <begin position="212"/>
        <end position="225"/>
    </location>
</feature>
<dbReference type="SUPFAM" id="SSF144217">
    <property type="entry name" value="CSL zinc finger"/>
    <property type="match status" value="1"/>
</dbReference>
<dbReference type="eggNOG" id="ENOG502SD2Q">
    <property type="taxonomic scope" value="Eukaryota"/>
</dbReference>
<dbReference type="InterPro" id="IPR001623">
    <property type="entry name" value="DnaJ_domain"/>
</dbReference>
<feature type="region of interest" description="Disordered" evidence="6">
    <location>
        <begin position="173"/>
        <end position="233"/>
    </location>
</feature>
<comment type="function">
    <text evidence="1">Required for the first step of diphthamide biosynthesis, the transfer of 3-amino-3-carboxypropyl from S-adenosyl-L-methionine to a histidine residue. Diphthamide is a post-translational modification of histidine which occurs in elongation factor 2.</text>
</comment>
<evidence type="ECO:0000313" key="9">
    <source>
        <dbReference type="EMBL" id="EOA80820.1"/>
    </source>
</evidence>
<dbReference type="GO" id="GO:0046872">
    <property type="term" value="F:metal ion binding"/>
    <property type="evidence" value="ECO:0007669"/>
    <property type="project" value="UniProtKB-KW"/>
</dbReference>
<dbReference type="SUPFAM" id="SSF46565">
    <property type="entry name" value="Chaperone J-domain"/>
    <property type="match status" value="1"/>
</dbReference>
<dbReference type="UniPathway" id="UPA00559"/>
<dbReference type="Gene3D" id="3.10.660.10">
    <property type="entry name" value="DPH Zinc finger"/>
    <property type="match status" value="1"/>
</dbReference>
<feature type="domain" description="J" evidence="7">
    <location>
        <begin position="6"/>
        <end position="92"/>
    </location>
</feature>
<evidence type="ECO:0000256" key="2">
    <source>
        <dbReference type="ARBA" id="ARBA00006169"/>
    </source>
</evidence>
<dbReference type="Proteomes" id="UP000016935">
    <property type="component" value="Unassembled WGS sequence"/>
</dbReference>
<dbReference type="GO" id="GO:0017183">
    <property type="term" value="P:protein histidyl modification to diphthamide"/>
    <property type="evidence" value="ECO:0007669"/>
    <property type="project" value="UniProtKB-UniPathway"/>
</dbReference>
<evidence type="ECO:0000313" key="10">
    <source>
        <dbReference type="Proteomes" id="UP000016935"/>
    </source>
</evidence>
<evidence type="ECO:0000256" key="5">
    <source>
        <dbReference type="ARBA" id="ARBA00023004"/>
    </source>
</evidence>
<reference evidence="9 10" key="1">
    <citation type="journal article" date="2012" name="PLoS Pathog.">
        <title>Diverse lifestyles and strategies of plant pathogenesis encoded in the genomes of eighteen Dothideomycetes fungi.</title>
        <authorList>
            <person name="Ohm R.A."/>
            <person name="Feau N."/>
            <person name="Henrissat B."/>
            <person name="Schoch C.L."/>
            <person name="Horwitz B.A."/>
            <person name="Barry K.W."/>
            <person name="Condon B.J."/>
            <person name="Copeland A.C."/>
            <person name="Dhillon B."/>
            <person name="Glaser F."/>
            <person name="Hesse C.N."/>
            <person name="Kosti I."/>
            <person name="LaButti K."/>
            <person name="Lindquist E.A."/>
            <person name="Lucas S."/>
            <person name="Salamov A.A."/>
            <person name="Bradshaw R.E."/>
            <person name="Ciuffetti L."/>
            <person name="Hamelin R.C."/>
            <person name="Kema G.H.J."/>
            <person name="Lawrence C."/>
            <person name="Scott J.A."/>
            <person name="Spatafora J.W."/>
            <person name="Turgeon B.G."/>
            <person name="de Wit P.J.G.M."/>
            <person name="Zhong S."/>
            <person name="Goodwin S.B."/>
            <person name="Grigoriev I.V."/>
        </authorList>
    </citation>
    <scope>NUCLEOTIDE SEQUENCE [LARGE SCALE GENOMIC DNA]</scope>
    <source>
        <strain evidence="10">28A</strain>
    </source>
</reference>
<dbReference type="PANTHER" id="PTHR43948:SF10">
    <property type="entry name" value="MRJ, ISOFORM E"/>
    <property type="match status" value="1"/>
</dbReference>
<dbReference type="OrthoDB" id="445556at2759"/>
<comment type="similarity">
    <text evidence="2">Belongs to the DPH4 family.</text>
</comment>
<organism evidence="9 10">
    <name type="scientific">Exserohilum turcicum (strain 28A)</name>
    <name type="common">Northern leaf blight fungus</name>
    <name type="synonym">Setosphaeria turcica</name>
    <dbReference type="NCBI Taxonomy" id="671987"/>
    <lineage>
        <taxon>Eukaryota</taxon>
        <taxon>Fungi</taxon>
        <taxon>Dikarya</taxon>
        <taxon>Ascomycota</taxon>
        <taxon>Pezizomycotina</taxon>
        <taxon>Dothideomycetes</taxon>
        <taxon>Pleosporomycetidae</taxon>
        <taxon>Pleosporales</taxon>
        <taxon>Pleosporineae</taxon>
        <taxon>Pleosporaceae</taxon>
        <taxon>Exserohilum</taxon>
    </lineage>
</organism>
<feature type="region of interest" description="Disordered" evidence="6">
    <location>
        <begin position="41"/>
        <end position="65"/>
    </location>
</feature>
<dbReference type="GeneID" id="19404945"/>
<dbReference type="InterPro" id="IPR007872">
    <property type="entry name" value="DPH_MB_dom"/>
</dbReference>
<dbReference type="PROSITE" id="PS51074">
    <property type="entry name" value="DPH_MB"/>
    <property type="match status" value="1"/>
</dbReference>
<dbReference type="Gene3D" id="1.10.287.110">
    <property type="entry name" value="DnaJ domain"/>
    <property type="match status" value="1"/>
</dbReference>
<dbReference type="Pfam" id="PF05207">
    <property type="entry name" value="Zn_ribbon_CSL"/>
    <property type="match status" value="1"/>
</dbReference>
<accession>R0I583</accession>
<proteinExistence type="inferred from homology"/>
<evidence type="ECO:0000256" key="6">
    <source>
        <dbReference type="SAM" id="MobiDB-lite"/>
    </source>
</evidence>
<dbReference type="AlphaFoldDB" id="R0I583"/>
<gene>
    <name evidence="9" type="ORF">SETTUDRAFT_44703</name>
</gene>
<evidence type="ECO:0000256" key="4">
    <source>
        <dbReference type="ARBA" id="ARBA00022723"/>
    </source>
</evidence>